<dbReference type="GO" id="GO:0032259">
    <property type="term" value="P:methylation"/>
    <property type="evidence" value="ECO:0007669"/>
    <property type="project" value="UniProtKB-KW"/>
</dbReference>
<organism evidence="2">
    <name type="scientific">Lyngbya confervoides BDU141951</name>
    <dbReference type="NCBI Taxonomy" id="1574623"/>
    <lineage>
        <taxon>Bacteria</taxon>
        <taxon>Bacillati</taxon>
        <taxon>Cyanobacteriota</taxon>
        <taxon>Cyanophyceae</taxon>
        <taxon>Oscillatoriophycideae</taxon>
        <taxon>Oscillatoriales</taxon>
        <taxon>Microcoleaceae</taxon>
        <taxon>Lyngbya</taxon>
    </lineage>
</organism>
<keyword evidence="2" id="KW-0808">Transferase</keyword>
<name>A0A0C1YLJ9_9CYAN</name>
<reference evidence="2" key="2">
    <citation type="journal article" date="2015" name="Genome Announc.">
        <title>Draft Genome Sequence of Filamentous Marine Cyanobacterium Lyngbya confervoides Strain BDU141951.</title>
        <authorList>
            <person name="Chandrababunaidu M.M."/>
            <person name="Sen D."/>
            <person name="Tripathy S."/>
        </authorList>
    </citation>
    <scope>NUCLEOTIDE SEQUENCE</scope>
    <source>
        <strain evidence="2">BDU141951</strain>
    </source>
</reference>
<keyword evidence="2" id="KW-0489">Methyltransferase</keyword>
<dbReference type="Gene3D" id="3.40.50.150">
    <property type="entry name" value="Vaccinia Virus protein VP39"/>
    <property type="match status" value="1"/>
</dbReference>
<dbReference type="EMBL" id="JTHE02000003">
    <property type="protein sequence ID" value="NEV66822.1"/>
    <property type="molecule type" value="Genomic_DNA"/>
</dbReference>
<reference evidence="2" key="1">
    <citation type="submission" date="2014-11" db="EMBL/GenBank/DDBJ databases">
        <authorList>
            <person name="Malar M.C."/>
            <person name="Sen D."/>
            <person name="Tripathy S."/>
        </authorList>
    </citation>
    <scope>NUCLEOTIDE SEQUENCE</scope>
    <source>
        <strain evidence="2">BDU141951</strain>
    </source>
</reference>
<reference evidence="2" key="3">
    <citation type="submission" date="2020-02" db="EMBL/GenBank/DDBJ databases">
        <authorList>
            <person name="Sarangi A.N."/>
            <person name="Ghosh S."/>
            <person name="Mukherjee M."/>
            <person name="Tripathy S."/>
        </authorList>
    </citation>
    <scope>NUCLEOTIDE SEQUENCE</scope>
    <source>
        <strain evidence="2">BDU141951</strain>
    </source>
</reference>
<gene>
    <name evidence="2" type="ORF">QQ91_006800</name>
</gene>
<dbReference type="AlphaFoldDB" id="A0A0C1YLJ9"/>
<dbReference type="GO" id="GO:0008757">
    <property type="term" value="F:S-adenosylmethionine-dependent methyltransferase activity"/>
    <property type="evidence" value="ECO:0007669"/>
    <property type="project" value="InterPro"/>
</dbReference>
<comment type="caution">
    <text evidence="2">The sequence shown here is derived from an EMBL/GenBank/DDBJ whole genome shotgun (WGS) entry which is preliminary data.</text>
</comment>
<sequence>MYKRSVWMSWRIKILVKIILKRLPIRYSLWKKIGIFKHGRMESVEYSYIIFKKHLENVNPSLGFVSLELGPGDSVLSAVMSKAFGGSCSYLVDSGYFANFESDIYKNAESFLRDAGLPLGDEYLRGLTDEDILPEKLLTAYNCHYLTQGLDSLKSIPSNSVDFIWSQAVLEHVRKRDFLSTQKELRRIIRDDGKCSHTVDLKDHLGGSLNNLRFSERVWESEFMASSGFYTNRIRYSEMLSLFDEAGFLAEVVDVRCWSELPIEVNRLSQEFEHLSEEELCIKGFTVILTPKL</sequence>
<dbReference type="SUPFAM" id="SSF53335">
    <property type="entry name" value="S-adenosyl-L-methionine-dependent methyltransferases"/>
    <property type="match status" value="1"/>
</dbReference>
<dbReference type="InterPro" id="IPR029063">
    <property type="entry name" value="SAM-dependent_MTases_sf"/>
</dbReference>
<accession>A0A0C1YLJ9</accession>
<evidence type="ECO:0000313" key="2">
    <source>
        <dbReference type="EMBL" id="NEV66822.1"/>
    </source>
</evidence>
<protein>
    <submittedName>
        <fullName evidence="2">Class I SAM-dependent methyltransferase</fullName>
    </submittedName>
</protein>
<proteinExistence type="predicted"/>
<dbReference type="Pfam" id="PF08241">
    <property type="entry name" value="Methyltransf_11"/>
    <property type="match status" value="1"/>
</dbReference>
<evidence type="ECO:0000259" key="1">
    <source>
        <dbReference type="Pfam" id="PF08241"/>
    </source>
</evidence>
<dbReference type="InterPro" id="IPR013216">
    <property type="entry name" value="Methyltransf_11"/>
</dbReference>
<feature type="domain" description="Methyltransferase type 11" evidence="1">
    <location>
        <begin position="143"/>
        <end position="195"/>
    </location>
</feature>